<dbReference type="AlphaFoldDB" id="A0AA40S5N5"/>
<keyword evidence="1" id="KW-0378">Hydrolase</keyword>
<sequence>MTAEIAVLNKSAVALAADSAVTIGRGASAKIYNSVSKIFELHESAPVGIMIYGRLDFMGLPLETIIKEYRRQLSTDTFPKIVDYKDDFIKYLSGKVPVDKPDKDQIVLMITADIIEELTQKIDEKIYQEIDRQGKYLKSKNNIIAQGVIKEKTDELGVLKRLPYASKAYIGMIEADYGPSINRAVSLFFNRIVPSQKTREALHKLVVMALSCEHLSSYSSGVVIAGFGDDERCPSLERFEMEGIIGNNLKYVEGASVDVGRRGPHAEALGFAQSDMIDRFMHGIDPELYEFSQEIIKQSIEQISEELIAAFTGSTSTGTGLPAAVVSIIEKIKADQLKELEAYKQKEYTKPIFDMIRHMPKQELANMARALIELTSLKRKVSREQESVGGDVDVAVISKSEGFVWVKRKHYFPPELNSRFFARRYKQAEN</sequence>
<evidence type="ECO:0000313" key="1">
    <source>
        <dbReference type="EMBL" id="MBA8915068.1"/>
    </source>
</evidence>
<dbReference type="EMBL" id="JACJIB010000007">
    <property type="protein sequence ID" value="MBA8915068.1"/>
    <property type="molecule type" value="Genomic_DNA"/>
</dbReference>
<dbReference type="GO" id="GO:0008233">
    <property type="term" value="F:peptidase activity"/>
    <property type="evidence" value="ECO:0007669"/>
    <property type="project" value="UniProtKB-KW"/>
</dbReference>
<keyword evidence="1" id="KW-0645">Protease</keyword>
<organism evidence="1 2">
    <name type="scientific">Methylorubrum thiocyanatum</name>
    <dbReference type="NCBI Taxonomy" id="47958"/>
    <lineage>
        <taxon>Bacteria</taxon>
        <taxon>Pseudomonadati</taxon>
        <taxon>Pseudomonadota</taxon>
        <taxon>Alphaproteobacteria</taxon>
        <taxon>Hyphomicrobiales</taxon>
        <taxon>Methylobacteriaceae</taxon>
        <taxon>Methylorubrum</taxon>
    </lineage>
</organism>
<keyword evidence="2" id="KW-1185">Reference proteome</keyword>
<evidence type="ECO:0000313" key="2">
    <source>
        <dbReference type="Proteomes" id="UP000543554"/>
    </source>
</evidence>
<name>A0AA40S5N5_9HYPH</name>
<dbReference type="RefSeq" id="WP_162940504.1">
    <property type="nucleotide sequence ID" value="NZ_BPRF01000004.1"/>
</dbReference>
<gene>
    <name evidence="1" type="ORF">HNR51_004164</name>
</gene>
<protein>
    <submittedName>
        <fullName evidence="1">ATP-dependent protease HslVU (ClpYQ) peptidase subunit</fullName>
    </submittedName>
</protein>
<reference evidence="1 2" key="1">
    <citation type="submission" date="2020-08" db="EMBL/GenBank/DDBJ databases">
        <title>Genomic Encyclopedia of Type Strains, Phase IV (KMG-IV): sequencing the most valuable type-strain genomes for metagenomic binning, comparative biology and taxonomic classification.</title>
        <authorList>
            <person name="Goeker M."/>
        </authorList>
    </citation>
    <scope>NUCLEOTIDE SEQUENCE [LARGE SCALE GENOMIC DNA]</scope>
    <source>
        <strain evidence="1 2">DSM 11490</strain>
    </source>
</reference>
<proteinExistence type="predicted"/>
<dbReference type="Proteomes" id="UP000543554">
    <property type="component" value="Unassembled WGS sequence"/>
</dbReference>
<dbReference type="GO" id="GO:0006508">
    <property type="term" value="P:proteolysis"/>
    <property type="evidence" value="ECO:0007669"/>
    <property type="project" value="UniProtKB-KW"/>
</dbReference>
<comment type="caution">
    <text evidence="1">The sequence shown here is derived from an EMBL/GenBank/DDBJ whole genome shotgun (WGS) entry which is preliminary data.</text>
</comment>
<accession>A0AA40S5N5</accession>